<dbReference type="AlphaFoldDB" id="A0A5S6R762"/>
<reference evidence="2" key="1">
    <citation type="submission" date="2002-02" db="EMBL/GenBank/DDBJ databases">
        <title>Rice Genomic Sequence.</title>
        <authorList>
            <person name="Wing R.A."/>
            <person name="Yu Y."/>
            <person name="Soderlund C."/>
            <person name="Chen M."/>
            <person name="Kim H.-R."/>
            <person name="Rambo T."/>
            <person name="Saski C."/>
            <person name="Henry D."/>
            <person name="Oates R."/>
            <person name="Simmons J."/>
            <person name="Wilson R."/>
            <person name="Minx P."/>
            <person name="Du H."/>
        </authorList>
    </citation>
    <scope>NUCLEOTIDE SEQUENCE</scope>
</reference>
<name>A0A5S6R762_ORYSJ</name>
<reference evidence="4" key="4">
    <citation type="journal article" date="2008" name="Nucleic Acids Res.">
        <title>The rice annotation project database (RAP-DB): 2008 update.</title>
        <authorList>
            <consortium name="The rice annotation project (RAP)"/>
        </authorList>
    </citation>
    <scope>GENOME REANNOTATION</scope>
    <source>
        <strain evidence="4">cv. Nipponbare</strain>
    </source>
</reference>
<reference evidence="4" key="3">
    <citation type="journal article" date="2005" name="Nature">
        <title>The map-based sequence of the rice genome.</title>
        <authorList>
            <consortium name="International rice genome sequencing project (IRGSP)"/>
            <person name="Matsumoto T."/>
            <person name="Wu J."/>
            <person name="Kanamori H."/>
            <person name="Katayose Y."/>
            <person name="Fujisawa M."/>
            <person name="Namiki N."/>
            <person name="Mizuno H."/>
            <person name="Yamamoto K."/>
            <person name="Antonio B.A."/>
            <person name="Baba T."/>
            <person name="Sakata K."/>
            <person name="Nagamura Y."/>
            <person name="Aoki H."/>
            <person name="Arikawa K."/>
            <person name="Arita K."/>
            <person name="Bito T."/>
            <person name="Chiden Y."/>
            <person name="Fujitsuka N."/>
            <person name="Fukunaka R."/>
            <person name="Hamada M."/>
            <person name="Harada C."/>
            <person name="Hayashi A."/>
            <person name="Hijishita S."/>
            <person name="Honda M."/>
            <person name="Hosokawa S."/>
            <person name="Ichikawa Y."/>
            <person name="Idonuma A."/>
            <person name="Iijima M."/>
            <person name="Ikeda M."/>
            <person name="Ikeno M."/>
            <person name="Ito K."/>
            <person name="Ito S."/>
            <person name="Ito T."/>
            <person name="Ito Y."/>
            <person name="Ito Y."/>
            <person name="Iwabuchi A."/>
            <person name="Kamiya K."/>
            <person name="Karasawa W."/>
            <person name="Kurita K."/>
            <person name="Katagiri S."/>
            <person name="Kikuta A."/>
            <person name="Kobayashi H."/>
            <person name="Kobayashi N."/>
            <person name="Machita K."/>
            <person name="Maehara T."/>
            <person name="Masukawa M."/>
            <person name="Mizubayashi T."/>
            <person name="Mukai Y."/>
            <person name="Nagasaki H."/>
            <person name="Nagata Y."/>
            <person name="Naito S."/>
            <person name="Nakashima M."/>
            <person name="Nakama Y."/>
            <person name="Nakamichi Y."/>
            <person name="Nakamura M."/>
            <person name="Meguro A."/>
            <person name="Negishi M."/>
            <person name="Ohta I."/>
            <person name="Ohta T."/>
            <person name="Okamoto M."/>
            <person name="Ono N."/>
            <person name="Saji S."/>
            <person name="Sakaguchi M."/>
            <person name="Sakai K."/>
            <person name="Shibata M."/>
            <person name="Shimokawa T."/>
            <person name="Song J."/>
            <person name="Takazaki Y."/>
            <person name="Terasawa K."/>
            <person name="Tsugane M."/>
            <person name="Tsuji K."/>
            <person name="Ueda S."/>
            <person name="Waki K."/>
            <person name="Yamagata H."/>
            <person name="Yamamoto M."/>
            <person name="Yamamoto S."/>
            <person name="Yamane H."/>
            <person name="Yoshiki S."/>
            <person name="Yoshihara R."/>
            <person name="Yukawa K."/>
            <person name="Zhong H."/>
            <person name="Yano M."/>
            <person name="Yuan Q."/>
            <person name="Ouyang S."/>
            <person name="Liu J."/>
            <person name="Jones K.M."/>
            <person name="Gansberger K."/>
            <person name="Moffat K."/>
            <person name="Hill J."/>
            <person name="Bera J."/>
            <person name="Fadrosh D."/>
            <person name="Jin S."/>
            <person name="Johri S."/>
            <person name="Kim M."/>
            <person name="Overton L."/>
            <person name="Reardon M."/>
            <person name="Tsitrin T."/>
            <person name="Vuong H."/>
            <person name="Weaver B."/>
            <person name="Ciecko A."/>
            <person name="Tallon L."/>
            <person name="Jackson J."/>
            <person name="Pai G."/>
            <person name="Aken S.V."/>
            <person name="Utterback T."/>
            <person name="Reidmuller S."/>
            <person name="Feldblyum T."/>
            <person name="Hsiao J."/>
            <person name="Zismann V."/>
            <person name="Iobst S."/>
            <person name="de Vazeille A.R."/>
            <person name="Buell C.R."/>
            <person name="Ying K."/>
            <person name="Li Y."/>
            <person name="Lu T."/>
            <person name="Huang Y."/>
            <person name="Zhao Q."/>
            <person name="Feng Q."/>
            <person name="Zhang L."/>
            <person name="Zhu J."/>
            <person name="Weng Q."/>
            <person name="Mu J."/>
            <person name="Lu Y."/>
            <person name="Fan D."/>
            <person name="Liu Y."/>
            <person name="Guan J."/>
            <person name="Zhang Y."/>
            <person name="Yu S."/>
            <person name="Liu X."/>
            <person name="Zhang Y."/>
            <person name="Hong G."/>
            <person name="Han B."/>
            <person name="Choisne N."/>
            <person name="Demange N."/>
            <person name="Orjeda G."/>
            <person name="Samain S."/>
            <person name="Cattolico L."/>
            <person name="Pelletier E."/>
            <person name="Couloux A."/>
            <person name="Segurens B."/>
            <person name="Wincker P."/>
            <person name="D'Hont A."/>
            <person name="Scarpelli C."/>
            <person name="Weissenbach J."/>
            <person name="Salanoubat M."/>
            <person name="Quetier F."/>
            <person name="Yu Y."/>
            <person name="Kim H.R."/>
            <person name="Rambo T."/>
            <person name="Currie J."/>
            <person name="Collura K."/>
            <person name="Luo M."/>
            <person name="Yang T."/>
            <person name="Ammiraju J.S.S."/>
            <person name="Engler F."/>
            <person name="Soderlund C."/>
            <person name="Wing R.A."/>
            <person name="Palmer L.E."/>
            <person name="de la Bastide M."/>
            <person name="Spiegel L."/>
            <person name="Nascimento L."/>
            <person name="Zutavern T."/>
            <person name="O'Shaughnessy A."/>
            <person name="Dike S."/>
            <person name="Dedhia N."/>
            <person name="Preston R."/>
            <person name="Balija V."/>
            <person name="McCombie W.R."/>
            <person name="Chow T."/>
            <person name="Chen H."/>
            <person name="Chung M."/>
            <person name="Chen C."/>
            <person name="Shaw J."/>
            <person name="Wu H."/>
            <person name="Hsiao K."/>
            <person name="Chao Y."/>
            <person name="Chu M."/>
            <person name="Cheng C."/>
            <person name="Hour A."/>
            <person name="Lee P."/>
            <person name="Lin S."/>
            <person name="Lin Y."/>
            <person name="Liou J."/>
            <person name="Liu S."/>
            <person name="Hsing Y."/>
            <person name="Raghuvanshi S."/>
            <person name="Mohanty A."/>
            <person name="Bharti A.K."/>
            <person name="Gaur A."/>
            <person name="Gupta V."/>
            <person name="Kumar D."/>
            <person name="Ravi V."/>
            <person name="Vij S."/>
            <person name="Kapur A."/>
            <person name="Khurana P."/>
            <person name="Khurana P."/>
            <person name="Khurana J.P."/>
            <person name="Tyagi A.K."/>
            <person name="Gaikwad K."/>
            <person name="Singh A."/>
            <person name="Dalal V."/>
            <person name="Srivastava S."/>
            <person name="Dixit A."/>
            <person name="Pal A.K."/>
            <person name="Ghazi I.A."/>
            <person name="Yadav M."/>
            <person name="Pandit A."/>
            <person name="Bhargava A."/>
            <person name="Sureshbabu K."/>
            <person name="Batra K."/>
            <person name="Sharma T.R."/>
            <person name="Mohapatra T."/>
            <person name="Singh N.K."/>
            <person name="Messing J."/>
            <person name="Nelson A.B."/>
            <person name="Fuks G."/>
            <person name="Kavchok S."/>
            <person name="Keizer G."/>
            <person name="Linton E."/>
            <person name="Llaca V."/>
            <person name="Song R."/>
            <person name="Tanyolac B."/>
            <person name="Young S."/>
            <person name="Ho-Il K."/>
            <person name="Hahn J.H."/>
            <person name="Sangsakoo G."/>
            <person name="Vanavichit A."/>
            <person name="de Mattos Luiz.A.T."/>
            <person name="Zimmer P.D."/>
            <person name="Malone G."/>
            <person name="Dellagostin O."/>
            <person name="de Oliveira A.C."/>
            <person name="Bevan M."/>
            <person name="Bancroft I."/>
            <person name="Minx P."/>
            <person name="Cordum H."/>
            <person name="Wilson R."/>
            <person name="Cheng Z."/>
            <person name="Jin W."/>
            <person name="Jiang J."/>
            <person name="Leong S.A."/>
            <person name="Iwama H."/>
            <person name="Gojobori T."/>
            <person name="Itoh T."/>
            <person name="Niimura Y."/>
            <person name="Fujii Y."/>
            <person name="Habara T."/>
            <person name="Sakai H."/>
            <person name="Sato Y."/>
            <person name="Wilson G."/>
            <person name="Kumar K."/>
            <person name="McCouch S."/>
            <person name="Juretic N."/>
            <person name="Hoen D."/>
            <person name="Wright S."/>
            <person name="Bruskiewich R."/>
            <person name="Bureau T."/>
            <person name="Miyao A."/>
            <person name="Hirochika H."/>
            <person name="Nishikawa T."/>
            <person name="Kadowaki K."/>
            <person name="Sugiura M."/>
            <person name="Burr B."/>
            <person name="Sasaki T."/>
        </authorList>
    </citation>
    <scope>NUCLEOTIDE SEQUENCE [LARGE SCALE GENOMIC DNA]</scope>
    <source>
        <strain evidence="4">cv. Nipponbare</strain>
    </source>
</reference>
<evidence type="ECO:0000256" key="1">
    <source>
        <dbReference type="SAM" id="MobiDB-lite"/>
    </source>
</evidence>
<dbReference type="EMBL" id="AC108883">
    <property type="protein sequence ID" value="AAM08634.1"/>
    <property type="molecule type" value="Genomic_DNA"/>
</dbReference>
<dbReference type="Proteomes" id="UP000000763">
    <property type="component" value="Chromosome 10"/>
</dbReference>
<feature type="region of interest" description="Disordered" evidence="1">
    <location>
        <begin position="86"/>
        <end position="118"/>
    </location>
</feature>
<dbReference type="EMBL" id="AC079632">
    <property type="protein sequence ID" value="AAL73564.1"/>
    <property type="molecule type" value="Genomic_DNA"/>
</dbReference>
<protein>
    <submittedName>
        <fullName evidence="2">Pol polyprotein</fullName>
    </submittedName>
</protein>
<gene>
    <name evidence="3" type="ORF">OJ1136E01.7</name>
    <name evidence="2" type="ORF">OSJNBa0046L02.8</name>
</gene>
<sequence>MAHLPLRWRVARHRQCTINNGKPEGVLIAEKQKEFEKTTTLFVGWIRSVLIDRLVERSFGTALKHKRQEYSVEGFIASLDVEEKAQEKDVASKGNDGQSNANVVHKAQNKNKEKYKPQQTINFKHQKKKNITTI</sequence>
<evidence type="ECO:0000313" key="2">
    <source>
        <dbReference type="EMBL" id="AAL73564.1"/>
    </source>
</evidence>
<evidence type="ECO:0000313" key="4">
    <source>
        <dbReference type="Proteomes" id="UP000000763"/>
    </source>
</evidence>
<accession>A0A5S6R762</accession>
<organism evidence="2 4">
    <name type="scientific">Oryza sativa subsp. japonica</name>
    <name type="common">Rice</name>
    <dbReference type="NCBI Taxonomy" id="39947"/>
    <lineage>
        <taxon>Eukaryota</taxon>
        <taxon>Viridiplantae</taxon>
        <taxon>Streptophyta</taxon>
        <taxon>Embryophyta</taxon>
        <taxon>Tracheophyta</taxon>
        <taxon>Spermatophyta</taxon>
        <taxon>Magnoliopsida</taxon>
        <taxon>Liliopsida</taxon>
        <taxon>Poales</taxon>
        <taxon>Poaceae</taxon>
        <taxon>BOP clade</taxon>
        <taxon>Oryzoideae</taxon>
        <taxon>Oryzeae</taxon>
        <taxon>Oryzinae</taxon>
        <taxon>Oryza</taxon>
        <taxon>Oryza sativa</taxon>
    </lineage>
</organism>
<reference evidence="3" key="2">
    <citation type="submission" date="2002-04" db="EMBL/GenBank/DDBJ databases">
        <title>Genomic sequence for Oryza sativa, Nipponbare strain, clone OJ1136E01, from chromosome 10, complete sequence.</title>
        <authorList>
            <person name="McCombie W.R."/>
            <person name="de la Bastide M."/>
            <person name="Spiegel L."/>
            <person name="Preston R."/>
            <person name="Kirchoff K."/>
            <person name="Kuit K."/>
            <person name="Nascimento L."/>
            <person name="Zutavern T."/>
            <person name="Balija V."/>
            <person name="Bell M."/>
            <person name="Baker J."/>
            <person name="Santos L."/>
            <person name="Miller B."/>
            <person name="Katzenberger F."/>
            <person name="Muller S."/>
            <person name="King L."/>
            <person name="Yang C."/>
            <person name="O'Shaughnessy A."/>
            <person name="Palmer L."/>
            <person name="Dedhia N."/>
        </authorList>
    </citation>
    <scope>NUCLEOTIDE SEQUENCE</scope>
    <source>
        <strain evidence="3">Nipponbare</strain>
    </source>
</reference>
<evidence type="ECO:0000313" key="3">
    <source>
        <dbReference type="EMBL" id="AAM08634.1"/>
    </source>
</evidence>
<proteinExistence type="predicted"/>